<organism evidence="1 2">
    <name type="scientific">Bacillus mycoides</name>
    <dbReference type="NCBI Taxonomy" id="1405"/>
    <lineage>
        <taxon>Bacteria</taxon>
        <taxon>Bacillati</taxon>
        <taxon>Bacillota</taxon>
        <taxon>Bacilli</taxon>
        <taxon>Bacillales</taxon>
        <taxon>Bacillaceae</taxon>
        <taxon>Bacillus</taxon>
        <taxon>Bacillus cereus group</taxon>
    </lineage>
</organism>
<dbReference type="EMBL" id="CABWMC010000032">
    <property type="protein sequence ID" value="VXC80552.1"/>
    <property type="molecule type" value="Genomic_DNA"/>
</dbReference>
<sequence>MLENLSFITYESHKELVHKILNEYIARNEVSGLMLIGSIARGDAYPESDIDVYVLLENGQKKDFHSEMREGILIEYKYADFNRIQLNLKNNPMELYSFLEGEILFDSNGELRRLKEIAQHNYENYAVSSDKVKGISHWLHSSLIKIQAALKAKDELKASYIVHTSMWTLLEGIWAINNRPTPPAGSALRYIQALPSRPTNFDDLLNKVFLGDTKERIHSAIIVIEWVLVNLENKK</sequence>
<dbReference type="Proteomes" id="UP000437562">
    <property type="component" value="Unassembled WGS sequence"/>
</dbReference>
<dbReference type="Gene3D" id="3.30.460.10">
    <property type="entry name" value="Beta Polymerase, domain 2"/>
    <property type="match status" value="1"/>
</dbReference>
<evidence type="ECO:0000313" key="2">
    <source>
        <dbReference type="Proteomes" id="UP000437562"/>
    </source>
</evidence>
<dbReference type="RefSeq" id="WP_002032849.1">
    <property type="nucleotide sequence ID" value="NZ_CP009746.1"/>
</dbReference>
<reference evidence="1 2" key="1">
    <citation type="submission" date="2019-10" db="EMBL/GenBank/DDBJ databases">
        <authorList>
            <person name="Karimi E."/>
        </authorList>
    </citation>
    <scope>NUCLEOTIDE SEQUENCE [LARGE SCALE GENOMIC DNA]</scope>
    <source>
        <strain evidence="1">Bacillus sp. 71</strain>
    </source>
</reference>
<dbReference type="InterPro" id="IPR041633">
    <property type="entry name" value="Polbeta"/>
</dbReference>
<protein>
    <submittedName>
        <fullName evidence="1">Uncharacterized protein</fullName>
    </submittedName>
</protein>
<name>A0A0A0WKI0_BACMY</name>
<proteinExistence type="predicted"/>
<dbReference type="AlphaFoldDB" id="A0A0A0WKI0"/>
<accession>A0A654BL73</accession>
<dbReference type="CDD" id="cd05403">
    <property type="entry name" value="NT_KNTase_like"/>
    <property type="match status" value="1"/>
</dbReference>
<evidence type="ECO:0000313" key="1">
    <source>
        <dbReference type="EMBL" id="VXC80552.1"/>
    </source>
</evidence>
<dbReference type="KEGG" id="bww:bwei_2042"/>
<dbReference type="SUPFAM" id="SSF81301">
    <property type="entry name" value="Nucleotidyltransferase"/>
    <property type="match status" value="1"/>
</dbReference>
<dbReference type="InterPro" id="IPR043519">
    <property type="entry name" value="NT_sf"/>
</dbReference>
<dbReference type="OMA" id="IFKHEQH"/>
<dbReference type="Pfam" id="PF18765">
    <property type="entry name" value="Polbeta"/>
    <property type="match status" value="1"/>
</dbReference>
<accession>A0A0A0WKI0</accession>
<gene>
    <name evidence="1" type="ORF">BACI71_70508</name>
</gene>